<gene>
    <name evidence="4" type="ORF">D0435_00200</name>
</gene>
<comment type="similarity">
    <text evidence="1">Belongs to the isochorismatase family.</text>
</comment>
<dbReference type="CDD" id="cd00431">
    <property type="entry name" value="cysteine_hydrolases"/>
    <property type="match status" value="1"/>
</dbReference>
<dbReference type="InterPro" id="IPR036380">
    <property type="entry name" value="Isochorismatase-like_sf"/>
</dbReference>
<evidence type="ECO:0000313" key="5">
    <source>
        <dbReference type="Proteomes" id="UP000446866"/>
    </source>
</evidence>
<comment type="caution">
    <text evidence="4">The sequence shown here is derived from an EMBL/GenBank/DDBJ whole genome shotgun (WGS) entry which is preliminary data.</text>
</comment>
<evidence type="ECO:0000256" key="2">
    <source>
        <dbReference type="ARBA" id="ARBA00022801"/>
    </source>
</evidence>
<name>A0A845QGZ1_9FIRM</name>
<dbReference type="GO" id="GO:0016787">
    <property type="term" value="F:hydrolase activity"/>
    <property type="evidence" value="ECO:0007669"/>
    <property type="project" value="UniProtKB-KW"/>
</dbReference>
<dbReference type="Pfam" id="PF00857">
    <property type="entry name" value="Isochorismatase"/>
    <property type="match status" value="1"/>
</dbReference>
<keyword evidence="2 4" id="KW-0378">Hydrolase</keyword>
<keyword evidence="5" id="KW-1185">Reference proteome</keyword>
<organism evidence="4 5">
    <name type="scientific">Anaerotruncus colihominis</name>
    <dbReference type="NCBI Taxonomy" id="169435"/>
    <lineage>
        <taxon>Bacteria</taxon>
        <taxon>Bacillati</taxon>
        <taxon>Bacillota</taxon>
        <taxon>Clostridia</taxon>
        <taxon>Eubacteriales</taxon>
        <taxon>Oscillospiraceae</taxon>
        <taxon>Anaerotruncus</taxon>
    </lineage>
</organism>
<sequence>MEKNKILLVIDMQKDFVTGALANQEAQQIIENIKKKIESYKERGLPVFFTRDTHGEDYLNTQEGRLLPVPHCIKGSDGWQIIDELADYVAEGNTLDKPSFGCLDLPKWLCDKLAGASPAEIELCGVCTDICVISNGMILKAAYPETPITVEGSCCAGVTPESHNNALEAMKMCQILVR</sequence>
<dbReference type="AlphaFoldDB" id="A0A845QGZ1"/>
<dbReference type="EMBL" id="QXWK01000001">
    <property type="protein sequence ID" value="NBH60095.1"/>
    <property type="molecule type" value="Genomic_DNA"/>
</dbReference>
<dbReference type="PANTHER" id="PTHR43540">
    <property type="entry name" value="PEROXYUREIDOACRYLATE/UREIDOACRYLATE AMIDOHYDROLASE-RELATED"/>
    <property type="match status" value="1"/>
</dbReference>
<protein>
    <submittedName>
        <fullName evidence="4">Cysteine hydrolase</fullName>
    </submittedName>
</protein>
<dbReference type="Proteomes" id="UP000446866">
    <property type="component" value="Unassembled WGS sequence"/>
</dbReference>
<dbReference type="InterPro" id="IPR000868">
    <property type="entry name" value="Isochorismatase-like_dom"/>
</dbReference>
<dbReference type="Gene3D" id="3.40.50.850">
    <property type="entry name" value="Isochorismatase-like"/>
    <property type="match status" value="1"/>
</dbReference>
<dbReference type="InterPro" id="IPR050272">
    <property type="entry name" value="Isochorismatase-like_hydrls"/>
</dbReference>
<evidence type="ECO:0000256" key="1">
    <source>
        <dbReference type="ARBA" id="ARBA00006336"/>
    </source>
</evidence>
<reference evidence="4 5" key="1">
    <citation type="submission" date="2018-08" db="EMBL/GenBank/DDBJ databases">
        <title>Murine metabolic-syndrome-specific gut microbial biobank.</title>
        <authorList>
            <person name="Liu C."/>
        </authorList>
    </citation>
    <scope>NUCLEOTIDE SEQUENCE [LARGE SCALE GENOMIC DNA]</scope>
    <source>
        <strain evidence="4 5">28</strain>
    </source>
</reference>
<proteinExistence type="inferred from homology"/>
<evidence type="ECO:0000313" key="4">
    <source>
        <dbReference type="EMBL" id="NBH60095.1"/>
    </source>
</evidence>
<dbReference type="SUPFAM" id="SSF52499">
    <property type="entry name" value="Isochorismatase-like hydrolases"/>
    <property type="match status" value="1"/>
</dbReference>
<dbReference type="RefSeq" id="WP_160200400.1">
    <property type="nucleotide sequence ID" value="NZ_QXWK01000001.1"/>
</dbReference>
<accession>A0A845QGZ1</accession>
<feature type="domain" description="Isochorismatase-like" evidence="3">
    <location>
        <begin position="6"/>
        <end position="173"/>
    </location>
</feature>
<evidence type="ECO:0000259" key="3">
    <source>
        <dbReference type="Pfam" id="PF00857"/>
    </source>
</evidence>